<dbReference type="PROSITE" id="PS50041">
    <property type="entry name" value="C_TYPE_LECTIN_2"/>
    <property type="match status" value="1"/>
</dbReference>
<dbReference type="InterPro" id="IPR051527">
    <property type="entry name" value="KLR_subfamily_B"/>
</dbReference>
<dbReference type="InterPro" id="IPR018378">
    <property type="entry name" value="C-type_lectin_CS"/>
</dbReference>
<proteinExistence type="predicted"/>
<dbReference type="GO" id="GO:0009986">
    <property type="term" value="C:cell surface"/>
    <property type="evidence" value="ECO:0007669"/>
    <property type="project" value="TreeGrafter"/>
</dbReference>
<keyword evidence="3" id="KW-0175">Coiled coil</keyword>
<keyword evidence="1" id="KW-0812">Transmembrane</keyword>
<evidence type="ECO:0000259" key="4">
    <source>
        <dbReference type="PROSITE" id="PS50041"/>
    </source>
</evidence>
<dbReference type="AlphaFoldDB" id="A0A3Q2SUU3"/>
<dbReference type="GeneTree" id="ENSGT01030000234575"/>
<dbReference type="GO" id="GO:0042269">
    <property type="term" value="P:regulation of natural killer cell mediated cytotoxicity"/>
    <property type="evidence" value="ECO:0007669"/>
    <property type="project" value="TreeGrafter"/>
</dbReference>
<evidence type="ECO:0000256" key="1">
    <source>
        <dbReference type="ARBA" id="ARBA00022989"/>
    </source>
</evidence>
<dbReference type="Gene3D" id="3.10.100.10">
    <property type="entry name" value="Mannose-Binding Protein A, subunit A"/>
    <property type="match status" value="1"/>
</dbReference>
<dbReference type="InterPro" id="IPR001304">
    <property type="entry name" value="C-type_lectin-like"/>
</dbReference>
<evidence type="ECO:0000256" key="3">
    <source>
        <dbReference type="SAM" id="Coils"/>
    </source>
</evidence>
<dbReference type="PANTHER" id="PTHR46784:SF1">
    <property type="entry name" value="KILLER CELL LECTIN-LIKE RECEPTOR SUBFAMILY B MEMBER 1"/>
    <property type="match status" value="1"/>
</dbReference>
<feature type="coiled-coil region" evidence="3">
    <location>
        <begin position="46"/>
        <end position="94"/>
    </location>
</feature>
<keyword evidence="1" id="KW-1133">Transmembrane helix</keyword>
<dbReference type="GO" id="GO:0038023">
    <property type="term" value="F:signaling receptor activity"/>
    <property type="evidence" value="ECO:0007669"/>
    <property type="project" value="TreeGrafter"/>
</dbReference>
<dbReference type="Pfam" id="PF00059">
    <property type="entry name" value="Lectin_C"/>
    <property type="match status" value="1"/>
</dbReference>
<evidence type="ECO:0000256" key="2">
    <source>
        <dbReference type="ARBA" id="ARBA00023157"/>
    </source>
</evidence>
<dbReference type="PANTHER" id="PTHR46784">
    <property type="entry name" value="KILLER CELL LECTIN-LIKE RECEPTOR SUBFAMILY B MEMBER 1"/>
    <property type="match status" value="1"/>
</dbReference>
<evidence type="ECO:0000313" key="5">
    <source>
        <dbReference type="Ensembl" id="ENSFHEP00000003923.1"/>
    </source>
</evidence>
<dbReference type="Ensembl" id="ENSFHET00000009731.1">
    <property type="protein sequence ID" value="ENSFHEP00000003923.1"/>
    <property type="gene ID" value="ENSFHEG00000004807.1"/>
</dbReference>
<keyword evidence="2" id="KW-1015">Disulfide bond</keyword>
<dbReference type="SMART" id="SM00034">
    <property type="entry name" value="CLECT"/>
    <property type="match status" value="1"/>
</dbReference>
<keyword evidence="1" id="KW-0472">Membrane</keyword>
<organism evidence="5 6">
    <name type="scientific">Fundulus heteroclitus</name>
    <name type="common">Killifish</name>
    <name type="synonym">Mummichog</name>
    <dbReference type="NCBI Taxonomy" id="8078"/>
    <lineage>
        <taxon>Eukaryota</taxon>
        <taxon>Metazoa</taxon>
        <taxon>Chordata</taxon>
        <taxon>Craniata</taxon>
        <taxon>Vertebrata</taxon>
        <taxon>Euteleostomi</taxon>
        <taxon>Actinopterygii</taxon>
        <taxon>Neopterygii</taxon>
        <taxon>Teleostei</taxon>
        <taxon>Neoteleostei</taxon>
        <taxon>Acanthomorphata</taxon>
        <taxon>Ovalentaria</taxon>
        <taxon>Atherinomorphae</taxon>
        <taxon>Cyprinodontiformes</taxon>
        <taxon>Fundulidae</taxon>
        <taxon>Fundulus</taxon>
    </lineage>
</organism>
<sequence>MCKSSPCFPWSLLEPINGVWNPGEVFVQTPWRGHRQTVHLITRFELKQLKVKETLLLEENQNLTRELDEVKNKIQKLQKEKKNLTEQIETMEKPWNEQNVSRAQWSVDEYCPKEKNRKCSSCQTGWQHSQSSCYAVNYAEPQDQKTWEEAREDCRGKSSDLTVVSNEEKMFVKDNSWVNDKIEGYWIGLRAEGGKWRWIDGSDLTNQAWIQQQPVDGQCVTSLRNREWRSESCDEKNGWICEKKALSV</sequence>
<dbReference type="Proteomes" id="UP000265000">
    <property type="component" value="Unplaced"/>
</dbReference>
<dbReference type="InterPro" id="IPR016187">
    <property type="entry name" value="CTDL_fold"/>
</dbReference>
<name>A0A3Q2SUU3_FUNHE</name>
<accession>A0A3Q2SUU3</accession>
<reference evidence="5" key="1">
    <citation type="submission" date="2025-08" db="UniProtKB">
        <authorList>
            <consortium name="Ensembl"/>
        </authorList>
    </citation>
    <scope>IDENTIFICATION</scope>
</reference>
<dbReference type="SUPFAM" id="SSF56436">
    <property type="entry name" value="C-type lectin-like"/>
    <property type="match status" value="1"/>
</dbReference>
<dbReference type="InterPro" id="IPR016186">
    <property type="entry name" value="C-type_lectin-like/link_sf"/>
</dbReference>
<keyword evidence="6" id="KW-1185">Reference proteome</keyword>
<feature type="domain" description="C-type lectin" evidence="4">
    <location>
        <begin position="129"/>
        <end position="242"/>
    </location>
</feature>
<dbReference type="PROSITE" id="PS00615">
    <property type="entry name" value="C_TYPE_LECTIN_1"/>
    <property type="match status" value="1"/>
</dbReference>
<dbReference type="STRING" id="8078.ENSFHEP00000003923"/>
<reference evidence="5" key="2">
    <citation type="submission" date="2025-09" db="UniProtKB">
        <authorList>
            <consortium name="Ensembl"/>
        </authorList>
    </citation>
    <scope>IDENTIFICATION</scope>
</reference>
<protein>
    <submittedName>
        <fullName evidence="5">C-type lectin domain family 4 member G-like</fullName>
    </submittedName>
</protein>
<dbReference type="GO" id="GO:0005886">
    <property type="term" value="C:plasma membrane"/>
    <property type="evidence" value="ECO:0007669"/>
    <property type="project" value="TreeGrafter"/>
</dbReference>
<evidence type="ECO:0000313" key="6">
    <source>
        <dbReference type="Proteomes" id="UP000265000"/>
    </source>
</evidence>